<proteinExistence type="predicted"/>
<dbReference type="SUPFAM" id="SSF103473">
    <property type="entry name" value="MFS general substrate transporter"/>
    <property type="match status" value="1"/>
</dbReference>
<protein>
    <recommendedName>
        <fullName evidence="4">MFS transporter</fullName>
    </recommendedName>
</protein>
<evidence type="ECO:0000313" key="2">
    <source>
        <dbReference type="EMBL" id="GAA4077420.1"/>
    </source>
</evidence>
<name>A0ABP7VYP1_9ACTN</name>
<reference evidence="3" key="1">
    <citation type="journal article" date="2019" name="Int. J. Syst. Evol. Microbiol.">
        <title>The Global Catalogue of Microorganisms (GCM) 10K type strain sequencing project: providing services to taxonomists for standard genome sequencing and annotation.</title>
        <authorList>
            <consortium name="The Broad Institute Genomics Platform"/>
            <consortium name="The Broad Institute Genome Sequencing Center for Infectious Disease"/>
            <person name="Wu L."/>
            <person name="Ma J."/>
        </authorList>
    </citation>
    <scope>NUCLEOTIDE SEQUENCE [LARGE SCALE GENOMIC DNA]</scope>
    <source>
        <strain evidence="3">JCM 16702</strain>
    </source>
</reference>
<sequence length="109" mass="11214">MTGAKVARLRDRARPGLLTTRLLTLATMIVCPFEIATVATLGGDSMIGTYYGLYNTISGIGVAAGNLLTGAALDLGHQTSLPALPWWTLAALGTACAIAVHALSACLRS</sequence>
<keyword evidence="1" id="KW-1133">Transmembrane helix</keyword>
<dbReference type="Proteomes" id="UP001500683">
    <property type="component" value="Unassembled WGS sequence"/>
</dbReference>
<keyword evidence="1" id="KW-0472">Membrane</keyword>
<dbReference type="EMBL" id="BAAAZG010000024">
    <property type="protein sequence ID" value="GAA4077420.1"/>
    <property type="molecule type" value="Genomic_DNA"/>
</dbReference>
<evidence type="ECO:0008006" key="4">
    <source>
        <dbReference type="Google" id="ProtNLM"/>
    </source>
</evidence>
<comment type="caution">
    <text evidence="2">The sequence shown here is derived from an EMBL/GenBank/DDBJ whole genome shotgun (WGS) entry which is preliminary data.</text>
</comment>
<keyword evidence="1" id="KW-0812">Transmembrane</keyword>
<evidence type="ECO:0000313" key="3">
    <source>
        <dbReference type="Proteomes" id="UP001500683"/>
    </source>
</evidence>
<feature type="transmembrane region" description="Helical" evidence="1">
    <location>
        <begin position="53"/>
        <end position="73"/>
    </location>
</feature>
<dbReference type="InterPro" id="IPR036259">
    <property type="entry name" value="MFS_trans_sf"/>
</dbReference>
<keyword evidence="3" id="KW-1185">Reference proteome</keyword>
<feature type="transmembrane region" description="Helical" evidence="1">
    <location>
        <begin position="85"/>
        <end position="107"/>
    </location>
</feature>
<gene>
    <name evidence="2" type="ORF">GCM10022214_39000</name>
</gene>
<accession>A0ABP7VYP1</accession>
<evidence type="ECO:0000256" key="1">
    <source>
        <dbReference type="SAM" id="Phobius"/>
    </source>
</evidence>
<organism evidence="2 3">
    <name type="scientific">Actinomadura miaoliensis</name>
    <dbReference type="NCBI Taxonomy" id="430685"/>
    <lineage>
        <taxon>Bacteria</taxon>
        <taxon>Bacillati</taxon>
        <taxon>Actinomycetota</taxon>
        <taxon>Actinomycetes</taxon>
        <taxon>Streptosporangiales</taxon>
        <taxon>Thermomonosporaceae</taxon>
        <taxon>Actinomadura</taxon>
    </lineage>
</organism>